<keyword evidence="1" id="KW-0217">Developmental protein</keyword>
<dbReference type="Pfam" id="PF23106">
    <property type="entry name" value="EGF_Teneurin"/>
    <property type="match status" value="1"/>
</dbReference>
<sequence length="151" mass="15907">MVELAQVVQQMAQLAHCVKLVLTSAVVKGHLHQDSVHVIQGILVMIVNITVTLTTCSGHGTCSVWGTCICNSNYVGHRCDSQCHESTTCSGHGKCTSTGTCVCDPCYHGGDCSMSCNSQGQCVGDECQCDDCHLGNSVNLNVMDMVAAVVV</sequence>
<dbReference type="OrthoDB" id="10038561at2759"/>
<dbReference type="Gene3D" id="2.10.25.10">
    <property type="entry name" value="Laminin"/>
    <property type="match status" value="1"/>
</dbReference>
<evidence type="ECO:0000259" key="6">
    <source>
        <dbReference type="PROSITE" id="PS51051"/>
    </source>
</evidence>
<evidence type="ECO:0000256" key="5">
    <source>
        <dbReference type="PROSITE-ProRule" id="PRU00377"/>
    </source>
</evidence>
<feature type="domain" description="DSL" evidence="6">
    <location>
        <begin position="68"/>
        <end position="112"/>
    </location>
</feature>
<dbReference type="InterPro" id="IPR001774">
    <property type="entry name" value="DSL"/>
</dbReference>
<reference evidence="7" key="1">
    <citation type="submission" date="2021-03" db="EMBL/GenBank/DDBJ databases">
        <authorList>
            <person name="Bekaert M."/>
        </authorList>
    </citation>
    <scope>NUCLEOTIDE SEQUENCE</scope>
</reference>
<keyword evidence="4 5" id="KW-1015">Disulfide bond</keyword>
<dbReference type="EMBL" id="CAJPWZ010000500">
    <property type="protein sequence ID" value="CAG2194930.1"/>
    <property type="molecule type" value="Genomic_DNA"/>
</dbReference>
<evidence type="ECO:0000256" key="4">
    <source>
        <dbReference type="ARBA" id="ARBA00023157"/>
    </source>
</evidence>
<dbReference type="PROSITE" id="PS51051">
    <property type="entry name" value="DSL"/>
    <property type="match status" value="1"/>
</dbReference>
<name>A0A8S3QMQ1_MYTED</name>
<evidence type="ECO:0000256" key="1">
    <source>
        <dbReference type="ARBA" id="ARBA00022473"/>
    </source>
</evidence>
<keyword evidence="2" id="KW-0245">EGF-like domain</keyword>
<evidence type="ECO:0000313" key="7">
    <source>
        <dbReference type="EMBL" id="CAG2194930.1"/>
    </source>
</evidence>
<proteinExistence type="predicted"/>
<feature type="disulfide bond" evidence="5">
    <location>
        <begin position="103"/>
        <end position="112"/>
    </location>
</feature>
<accession>A0A8S3QMQ1</accession>
<dbReference type="GO" id="GO:0016020">
    <property type="term" value="C:membrane"/>
    <property type="evidence" value="ECO:0007669"/>
    <property type="project" value="InterPro"/>
</dbReference>
<dbReference type="PROSITE" id="PS00022">
    <property type="entry name" value="EGF_1"/>
    <property type="match status" value="1"/>
</dbReference>
<keyword evidence="3" id="KW-0677">Repeat</keyword>
<feature type="disulfide bond" evidence="5">
    <location>
        <begin position="70"/>
        <end position="79"/>
    </location>
</feature>
<organism evidence="7 8">
    <name type="scientific">Mytilus edulis</name>
    <name type="common">Blue mussel</name>
    <dbReference type="NCBI Taxonomy" id="6550"/>
    <lineage>
        <taxon>Eukaryota</taxon>
        <taxon>Metazoa</taxon>
        <taxon>Spiralia</taxon>
        <taxon>Lophotrochozoa</taxon>
        <taxon>Mollusca</taxon>
        <taxon>Bivalvia</taxon>
        <taxon>Autobranchia</taxon>
        <taxon>Pteriomorphia</taxon>
        <taxon>Mytilida</taxon>
        <taxon>Mytiloidea</taxon>
        <taxon>Mytilidae</taxon>
        <taxon>Mytilinae</taxon>
        <taxon>Mytilus</taxon>
    </lineage>
</organism>
<protein>
    <recommendedName>
        <fullName evidence="6">DSL domain-containing protein</fullName>
    </recommendedName>
</protein>
<dbReference type="GO" id="GO:0007154">
    <property type="term" value="P:cell communication"/>
    <property type="evidence" value="ECO:0007669"/>
    <property type="project" value="InterPro"/>
</dbReference>
<comment type="caution">
    <text evidence="7">The sequence shown here is derived from an EMBL/GenBank/DDBJ whole genome shotgun (WGS) entry which is preliminary data.</text>
</comment>
<dbReference type="InterPro" id="IPR000742">
    <property type="entry name" value="EGF"/>
</dbReference>
<evidence type="ECO:0000256" key="3">
    <source>
        <dbReference type="ARBA" id="ARBA00022737"/>
    </source>
</evidence>
<feature type="disulfide bond" evidence="5">
    <location>
        <begin position="83"/>
        <end position="95"/>
    </location>
</feature>
<dbReference type="Proteomes" id="UP000683360">
    <property type="component" value="Unassembled WGS sequence"/>
</dbReference>
<dbReference type="AlphaFoldDB" id="A0A8S3QMQ1"/>
<gene>
    <name evidence="7" type="ORF">MEDL_9922</name>
</gene>
<evidence type="ECO:0000313" key="8">
    <source>
        <dbReference type="Proteomes" id="UP000683360"/>
    </source>
</evidence>
<evidence type="ECO:0000256" key="2">
    <source>
        <dbReference type="ARBA" id="ARBA00022536"/>
    </source>
</evidence>
<keyword evidence="8" id="KW-1185">Reference proteome</keyword>